<dbReference type="eggNOG" id="KOG1208">
    <property type="taxonomic scope" value="Eukaryota"/>
</dbReference>
<dbReference type="InterPro" id="IPR002347">
    <property type="entry name" value="SDR_fam"/>
</dbReference>
<dbReference type="PANTHER" id="PTHR24320:SF236">
    <property type="entry name" value="SHORT-CHAIN DEHYDROGENASE-RELATED"/>
    <property type="match status" value="1"/>
</dbReference>
<dbReference type="OrthoDB" id="191139at2759"/>
<organism evidence="4 5">
    <name type="scientific">Coprinopsis cinerea (strain Okayama-7 / 130 / ATCC MYA-4618 / FGSC 9003)</name>
    <name type="common">Inky cap fungus</name>
    <name type="synonym">Hormographiella aspergillata</name>
    <dbReference type="NCBI Taxonomy" id="240176"/>
    <lineage>
        <taxon>Eukaryota</taxon>
        <taxon>Fungi</taxon>
        <taxon>Dikarya</taxon>
        <taxon>Basidiomycota</taxon>
        <taxon>Agaricomycotina</taxon>
        <taxon>Agaricomycetes</taxon>
        <taxon>Agaricomycetidae</taxon>
        <taxon>Agaricales</taxon>
        <taxon>Agaricineae</taxon>
        <taxon>Psathyrellaceae</taxon>
        <taxon>Coprinopsis</taxon>
    </lineage>
</organism>
<proteinExistence type="inferred from homology"/>
<dbReference type="GO" id="GO:0016491">
    <property type="term" value="F:oxidoreductase activity"/>
    <property type="evidence" value="ECO:0007669"/>
    <property type="project" value="UniProtKB-KW"/>
</dbReference>
<dbReference type="Gene3D" id="3.40.50.720">
    <property type="entry name" value="NAD(P)-binding Rossmann-like Domain"/>
    <property type="match status" value="1"/>
</dbReference>
<gene>
    <name evidence="4" type="ORF">CC1G_05420</name>
</gene>
<dbReference type="STRING" id="240176.A8NQ18"/>
<dbReference type="RefSeq" id="XP_001835458.2">
    <property type="nucleotide sequence ID" value="XM_001835406.2"/>
</dbReference>
<dbReference type="KEGG" id="cci:CC1G_05420"/>
<keyword evidence="3" id="KW-0560">Oxidoreductase</keyword>
<dbReference type="OMA" id="VMRCPKS"/>
<evidence type="ECO:0000256" key="2">
    <source>
        <dbReference type="ARBA" id="ARBA00022857"/>
    </source>
</evidence>
<comment type="similarity">
    <text evidence="1">Belongs to the short-chain dehydrogenases/reductases (SDR) family.</text>
</comment>
<evidence type="ECO:0008006" key="6">
    <source>
        <dbReference type="Google" id="ProtNLM"/>
    </source>
</evidence>
<dbReference type="Proteomes" id="UP000001861">
    <property type="component" value="Unassembled WGS sequence"/>
</dbReference>
<dbReference type="FunCoup" id="A8NQ18">
    <property type="interactions" value="141"/>
</dbReference>
<dbReference type="InParanoid" id="A8NQ18"/>
<dbReference type="HOGENOM" id="CLU_010194_44_6_1"/>
<name>A8NQ18_COPC7</name>
<dbReference type="PRINTS" id="PR00081">
    <property type="entry name" value="GDHRDH"/>
</dbReference>
<evidence type="ECO:0000313" key="4">
    <source>
        <dbReference type="EMBL" id="EAU86426.2"/>
    </source>
</evidence>
<evidence type="ECO:0000256" key="1">
    <source>
        <dbReference type="ARBA" id="ARBA00006484"/>
    </source>
</evidence>
<accession>A8NQ18</accession>
<dbReference type="VEuPathDB" id="FungiDB:CC1G_05420"/>
<dbReference type="SUPFAM" id="SSF51735">
    <property type="entry name" value="NAD(P)-binding Rossmann-fold domains"/>
    <property type="match status" value="1"/>
</dbReference>
<dbReference type="CDD" id="cd05327">
    <property type="entry name" value="retinol-DH_like_SDR_c_like"/>
    <property type="match status" value="1"/>
</dbReference>
<dbReference type="Pfam" id="PF00106">
    <property type="entry name" value="adh_short"/>
    <property type="match status" value="1"/>
</dbReference>
<comment type="caution">
    <text evidence="4">The sequence shown here is derived from an EMBL/GenBank/DDBJ whole genome shotgun (WGS) entry which is preliminary data.</text>
</comment>
<dbReference type="GeneID" id="6011990"/>
<dbReference type="PANTHER" id="PTHR24320">
    <property type="entry name" value="RETINOL DEHYDROGENASE"/>
    <property type="match status" value="1"/>
</dbReference>
<keyword evidence="2" id="KW-0521">NADP</keyword>
<dbReference type="InterPro" id="IPR036291">
    <property type="entry name" value="NAD(P)-bd_dom_sf"/>
</dbReference>
<dbReference type="EMBL" id="AACS02000008">
    <property type="protein sequence ID" value="EAU86426.2"/>
    <property type="molecule type" value="Genomic_DNA"/>
</dbReference>
<dbReference type="AlphaFoldDB" id="A8NQ18"/>
<evidence type="ECO:0000256" key="3">
    <source>
        <dbReference type="ARBA" id="ARBA00023002"/>
    </source>
</evidence>
<reference evidence="4 5" key="1">
    <citation type="journal article" date="2010" name="Proc. Natl. Acad. Sci. U.S.A.">
        <title>Insights into evolution of multicellular fungi from the assembled chromosomes of the mushroom Coprinopsis cinerea (Coprinus cinereus).</title>
        <authorList>
            <person name="Stajich J.E."/>
            <person name="Wilke S.K."/>
            <person name="Ahren D."/>
            <person name="Au C.H."/>
            <person name="Birren B.W."/>
            <person name="Borodovsky M."/>
            <person name="Burns C."/>
            <person name="Canback B."/>
            <person name="Casselton L.A."/>
            <person name="Cheng C.K."/>
            <person name="Deng J."/>
            <person name="Dietrich F.S."/>
            <person name="Fargo D.C."/>
            <person name="Farman M.L."/>
            <person name="Gathman A.C."/>
            <person name="Goldberg J."/>
            <person name="Guigo R."/>
            <person name="Hoegger P.J."/>
            <person name="Hooker J.B."/>
            <person name="Huggins A."/>
            <person name="James T.Y."/>
            <person name="Kamada T."/>
            <person name="Kilaru S."/>
            <person name="Kodira C."/>
            <person name="Kues U."/>
            <person name="Kupfer D."/>
            <person name="Kwan H.S."/>
            <person name="Lomsadze A."/>
            <person name="Li W."/>
            <person name="Lilly W.W."/>
            <person name="Ma L.J."/>
            <person name="Mackey A.J."/>
            <person name="Manning G."/>
            <person name="Martin F."/>
            <person name="Muraguchi H."/>
            <person name="Natvig D.O."/>
            <person name="Palmerini H."/>
            <person name="Ramesh M.A."/>
            <person name="Rehmeyer C.J."/>
            <person name="Roe B.A."/>
            <person name="Shenoy N."/>
            <person name="Stanke M."/>
            <person name="Ter-Hovhannisyan V."/>
            <person name="Tunlid A."/>
            <person name="Velagapudi R."/>
            <person name="Vision T.J."/>
            <person name="Zeng Q."/>
            <person name="Zolan M.E."/>
            <person name="Pukkila P.J."/>
        </authorList>
    </citation>
    <scope>NUCLEOTIDE SEQUENCE [LARGE SCALE GENOMIC DNA]</scope>
    <source>
        <strain evidence="5">Okayama-7 / 130 / ATCC MYA-4618 / FGSC 9003</strain>
    </source>
</reference>
<keyword evidence="5" id="KW-1185">Reference proteome</keyword>
<sequence length="312" mass="34238">MGAALSLVSQSLPPKSKFSVEDIPDLTGKVVIVTGANSGVGKETAKALLSRNAKVYLAGRSQEKVERAIQELKQETGKEGIFLHLDLGDLKSVKKAAEEFISKEKELHILFNNAGVMTPPIDMVTTQGYDLQFGTNVLGHFYLTKLLYSTLLSTVKSSPDWKPRVVHTASVASLFGELNFNTFKDGPARRKSFSVILYAQSKLGNVIIANEFAKRYGDQGVISCSCNPGNLKTELTRYTPSIATALMNAFVLYPAPYGALTQLWAGTSEEGLKMNGKYLVPWARYGTPNPLALDEKLGEDLWNWLEEQVQDV</sequence>
<evidence type="ECO:0000313" key="5">
    <source>
        <dbReference type="Proteomes" id="UP000001861"/>
    </source>
</evidence>
<protein>
    <recommendedName>
        <fullName evidence="6">NAD(P)-binding protein</fullName>
    </recommendedName>
</protein>